<comment type="caution">
    <text evidence="3">The sequence shown here is derived from an EMBL/GenBank/DDBJ whole genome shotgun (WGS) entry which is preliminary data.</text>
</comment>
<evidence type="ECO:0000256" key="2">
    <source>
        <dbReference type="SAM" id="SignalP"/>
    </source>
</evidence>
<proteinExistence type="predicted"/>
<feature type="chain" id="PRO_5047018238" evidence="2">
    <location>
        <begin position="20"/>
        <end position="202"/>
    </location>
</feature>
<protein>
    <submittedName>
        <fullName evidence="3">Uncharacterized protein</fullName>
    </submittedName>
</protein>
<dbReference type="Proteomes" id="UP001523369">
    <property type="component" value="Unassembled WGS sequence"/>
</dbReference>
<dbReference type="EMBL" id="JAMYJR010000065">
    <property type="protein sequence ID" value="MCO8277800.1"/>
    <property type="molecule type" value="Genomic_DNA"/>
</dbReference>
<evidence type="ECO:0000256" key="1">
    <source>
        <dbReference type="SAM" id="MobiDB-lite"/>
    </source>
</evidence>
<accession>A0ABT1E473</accession>
<name>A0ABT1E473_9ACTN</name>
<gene>
    <name evidence="3" type="ORF">M1L60_45240</name>
</gene>
<keyword evidence="4" id="KW-1185">Reference proteome</keyword>
<feature type="region of interest" description="Disordered" evidence="1">
    <location>
        <begin position="183"/>
        <end position="202"/>
    </location>
</feature>
<feature type="compositionally biased region" description="Gly residues" evidence="1">
    <location>
        <begin position="192"/>
        <end position="202"/>
    </location>
</feature>
<reference evidence="3 4" key="1">
    <citation type="submission" date="2022-06" db="EMBL/GenBank/DDBJ databases">
        <title>New Species of the Genus Actinoplanes, ActinopZanes ferrugineus.</title>
        <authorList>
            <person name="Ding P."/>
        </authorList>
    </citation>
    <scope>NUCLEOTIDE SEQUENCE [LARGE SCALE GENOMIC DNA]</scope>
    <source>
        <strain evidence="3 4">TRM88003</strain>
    </source>
</reference>
<sequence>MIALMVAAAVGLFIGVLIASPTDTDTDTAVASLQEAEAKRDAAQVVELTALARSTAQQVKPVVAGLKAGLPNTDGGSASTAVTDKQLAVWKQIMVQQVERHKDTPSGSTATNVARNGLRNAVSQLSIALDTFAAARALPSGHQPPLFAVASRQRLLAVNDWSVAATQLDQINIDAGHGHQHVYLTDAPEGGASVGDGAPEGS</sequence>
<feature type="signal peptide" evidence="2">
    <location>
        <begin position="1"/>
        <end position="19"/>
    </location>
</feature>
<organism evidence="3 4">
    <name type="scientific">Paractinoplanes aksuensis</name>
    <dbReference type="NCBI Taxonomy" id="2939490"/>
    <lineage>
        <taxon>Bacteria</taxon>
        <taxon>Bacillati</taxon>
        <taxon>Actinomycetota</taxon>
        <taxon>Actinomycetes</taxon>
        <taxon>Micromonosporales</taxon>
        <taxon>Micromonosporaceae</taxon>
        <taxon>Paractinoplanes</taxon>
    </lineage>
</organism>
<evidence type="ECO:0000313" key="4">
    <source>
        <dbReference type="Proteomes" id="UP001523369"/>
    </source>
</evidence>
<evidence type="ECO:0000313" key="3">
    <source>
        <dbReference type="EMBL" id="MCO8277800.1"/>
    </source>
</evidence>
<dbReference type="RefSeq" id="WP_253243806.1">
    <property type="nucleotide sequence ID" value="NZ_JAMYJR010000065.1"/>
</dbReference>
<keyword evidence="2" id="KW-0732">Signal</keyword>